<feature type="compositionally biased region" description="Polar residues" evidence="1">
    <location>
        <begin position="42"/>
        <end position="51"/>
    </location>
</feature>
<accession>A0A9D4MMG6</accession>
<dbReference type="Proteomes" id="UP000828390">
    <property type="component" value="Unassembled WGS sequence"/>
</dbReference>
<gene>
    <name evidence="2" type="ORF">DPMN_002087</name>
</gene>
<evidence type="ECO:0000313" key="3">
    <source>
        <dbReference type="Proteomes" id="UP000828390"/>
    </source>
</evidence>
<dbReference type="AlphaFoldDB" id="A0A9D4MMG6"/>
<dbReference type="EMBL" id="JAIWYP010000001">
    <property type="protein sequence ID" value="KAH3878201.1"/>
    <property type="molecule type" value="Genomic_DNA"/>
</dbReference>
<protein>
    <submittedName>
        <fullName evidence="2">Uncharacterized protein</fullName>
    </submittedName>
</protein>
<organism evidence="2 3">
    <name type="scientific">Dreissena polymorpha</name>
    <name type="common">Zebra mussel</name>
    <name type="synonym">Mytilus polymorpha</name>
    <dbReference type="NCBI Taxonomy" id="45954"/>
    <lineage>
        <taxon>Eukaryota</taxon>
        <taxon>Metazoa</taxon>
        <taxon>Spiralia</taxon>
        <taxon>Lophotrochozoa</taxon>
        <taxon>Mollusca</taxon>
        <taxon>Bivalvia</taxon>
        <taxon>Autobranchia</taxon>
        <taxon>Heteroconchia</taxon>
        <taxon>Euheterodonta</taxon>
        <taxon>Imparidentia</taxon>
        <taxon>Neoheterodontei</taxon>
        <taxon>Myida</taxon>
        <taxon>Dreissenoidea</taxon>
        <taxon>Dreissenidae</taxon>
        <taxon>Dreissena</taxon>
    </lineage>
</organism>
<reference evidence="2" key="2">
    <citation type="submission" date="2020-11" db="EMBL/GenBank/DDBJ databases">
        <authorList>
            <person name="McCartney M.A."/>
            <person name="Auch B."/>
            <person name="Kono T."/>
            <person name="Mallez S."/>
            <person name="Becker A."/>
            <person name="Gohl D.M."/>
            <person name="Silverstein K.A.T."/>
            <person name="Koren S."/>
            <person name="Bechman K.B."/>
            <person name="Herman A."/>
            <person name="Abrahante J.E."/>
            <person name="Garbe J."/>
        </authorList>
    </citation>
    <scope>NUCLEOTIDE SEQUENCE</scope>
    <source>
        <strain evidence="2">Duluth1</strain>
        <tissue evidence="2">Whole animal</tissue>
    </source>
</reference>
<proteinExistence type="predicted"/>
<evidence type="ECO:0000313" key="2">
    <source>
        <dbReference type="EMBL" id="KAH3878201.1"/>
    </source>
</evidence>
<comment type="caution">
    <text evidence="2">The sequence shown here is derived from an EMBL/GenBank/DDBJ whole genome shotgun (WGS) entry which is preliminary data.</text>
</comment>
<keyword evidence="3" id="KW-1185">Reference proteome</keyword>
<evidence type="ECO:0000256" key="1">
    <source>
        <dbReference type="SAM" id="MobiDB-lite"/>
    </source>
</evidence>
<reference evidence="2" key="1">
    <citation type="journal article" date="2019" name="bioRxiv">
        <title>The Genome of the Zebra Mussel, Dreissena polymorpha: A Resource for Invasive Species Research.</title>
        <authorList>
            <person name="McCartney M.A."/>
            <person name="Auch B."/>
            <person name="Kono T."/>
            <person name="Mallez S."/>
            <person name="Zhang Y."/>
            <person name="Obille A."/>
            <person name="Becker A."/>
            <person name="Abrahante J.E."/>
            <person name="Garbe J."/>
            <person name="Badalamenti J.P."/>
            <person name="Herman A."/>
            <person name="Mangelson H."/>
            <person name="Liachko I."/>
            <person name="Sullivan S."/>
            <person name="Sone E.D."/>
            <person name="Koren S."/>
            <person name="Silverstein K.A.T."/>
            <person name="Beckman K.B."/>
            <person name="Gohl D.M."/>
        </authorList>
    </citation>
    <scope>NUCLEOTIDE SEQUENCE</scope>
    <source>
        <strain evidence="2">Duluth1</strain>
        <tissue evidence="2">Whole animal</tissue>
    </source>
</reference>
<sequence>MPKICEKWRAQGGSGSSMEVDKVDSRPTSGRCRPFTAGPDRSSISAKVNGR</sequence>
<name>A0A9D4MMG6_DREPO</name>
<feature type="region of interest" description="Disordered" evidence="1">
    <location>
        <begin position="1"/>
        <end position="51"/>
    </location>
</feature>